<sequence>MSKLKELALENYSKAYARKVVADFFSAHELMQGKQILTFTEISQVNMFVLQHLFTSWQEETAKLQSPYFDYQAYEVKEALQQFMNTVSKHIAIRREHLEPLVNYAVKSTLVLLLAPQEFFAQLIRKEGFTINISQLQEVAKYIQINKSLLTSFLNRLTSVADQELPVNQALRVLEEVCQERRDELESPDQYLDVFSRKIPVYKEDLLETPAPVEQKPVAPVVNNFGVDIEQFVKAVNNSPVTTPTPPIPAEPVKPVSDQVKAASLHEKFMREQVTLNDRLKQEPKPTLLDKVQKTRIQDIKSAISLNQRFLFINALFKGDGTAFNQALQEIDQCQDYQTASSLLKEKYAAKYGWDMKSEEVDSFIEVVERKFY</sequence>
<accession>A0ABT8RDB8</accession>
<dbReference type="Proteomes" id="UP001168528">
    <property type="component" value="Unassembled WGS sequence"/>
</dbReference>
<keyword evidence="2" id="KW-1185">Reference proteome</keyword>
<evidence type="ECO:0000313" key="2">
    <source>
        <dbReference type="Proteomes" id="UP001168528"/>
    </source>
</evidence>
<reference evidence="1" key="1">
    <citation type="submission" date="2023-07" db="EMBL/GenBank/DDBJ databases">
        <title>The genome sequence of Rhodocytophaga aerolata KACC 12507.</title>
        <authorList>
            <person name="Zhang X."/>
        </authorList>
    </citation>
    <scope>NUCLEOTIDE SEQUENCE</scope>
    <source>
        <strain evidence="1">KACC 12507</strain>
    </source>
</reference>
<proteinExistence type="predicted"/>
<evidence type="ECO:0008006" key="3">
    <source>
        <dbReference type="Google" id="ProtNLM"/>
    </source>
</evidence>
<dbReference type="EMBL" id="JAUKPO010000025">
    <property type="protein sequence ID" value="MDO1450045.1"/>
    <property type="molecule type" value="Genomic_DNA"/>
</dbReference>
<organism evidence="1 2">
    <name type="scientific">Rhodocytophaga aerolata</name>
    <dbReference type="NCBI Taxonomy" id="455078"/>
    <lineage>
        <taxon>Bacteria</taxon>
        <taxon>Pseudomonadati</taxon>
        <taxon>Bacteroidota</taxon>
        <taxon>Cytophagia</taxon>
        <taxon>Cytophagales</taxon>
        <taxon>Rhodocytophagaceae</taxon>
        <taxon>Rhodocytophaga</taxon>
    </lineage>
</organism>
<dbReference type="RefSeq" id="WP_302040848.1">
    <property type="nucleotide sequence ID" value="NZ_JAUKPO010000025.1"/>
</dbReference>
<name>A0ABT8RDB8_9BACT</name>
<gene>
    <name evidence="1" type="ORF">Q0590_27440</name>
</gene>
<evidence type="ECO:0000313" key="1">
    <source>
        <dbReference type="EMBL" id="MDO1450045.1"/>
    </source>
</evidence>
<protein>
    <recommendedName>
        <fullName evidence="3">TerB-C domain-containing protein</fullName>
    </recommendedName>
</protein>
<comment type="caution">
    <text evidence="1">The sequence shown here is derived from an EMBL/GenBank/DDBJ whole genome shotgun (WGS) entry which is preliminary data.</text>
</comment>